<gene>
    <name evidence="3" type="ORF">PECUL_23A004930</name>
</gene>
<accession>A0AAD1WLX9</accession>
<organism evidence="3 4">
    <name type="scientific">Pelobates cultripes</name>
    <name type="common">Western spadefoot toad</name>
    <dbReference type="NCBI Taxonomy" id="61616"/>
    <lineage>
        <taxon>Eukaryota</taxon>
        <taxon>Metazoa</taxon>
        <taxon>Chordata</taxon>
        <taxon>Craniata</taxon>
        <taxon>Vertebrata</taxon>
        <taxon>Euteleostomi</taxon>
        <taxon>Amphibia</taxon>
        <taxon>Batrachia</taxon>
        <taxon>Anura</taxon>
        <taxon>Pelobatoidea</taxon>
        <taxon>Pelobatidae</taxon>
        <taxon>Pelobates</taxon>
    </lineage>
</organism>
<proteinExistence type="predicted"/>
<keyword evidence="4" id="KW-1185">Reference proteome</keyword>
<evidence type="ECO:0000313" key="4">
    <source>
        <dbReference type="Proteomes" id="UP001295444"/>
    </source>
</evidence>
<sequence length="207" mass="22826">MLQPKQKRQATKAEKQNLFGQNAAPTRHTIQPHQQDGGEETHDGNPFTDLADQTMEEPVTKQFLLEQLGAFSSKMMAGWEAGLSSLKKDIRELGARTSRMEERMEETQEAHNHLIDQVNTLQATISTMENKLMDIEDRARRNNLRLQGIPETDCGPPGLLARILPCALTGHAVGYATPGQGTQDTQTSTPTTLCSQGCNPVCSLPPY</sequence>
<evidence type="ECO:0000313" key="3">
    <source>
        <dbReference type="EMBL" id="CAH2313108.1"/>
    </source>
</evidence>
<feature type="compositionally biased region" description="Basic residues" evidence="2">
    <location>
        <begin position="1"/>
        <end position="10"/>
    </location>
</feature>
<evidence type="ECO:0000256" key="1">
    <source>
        <dbReference type="SAM" id="Coils"/>
    </source>
</evidence>
<dbReference type="PANTHER" id="PTHR11505">
    <property type="entry name" value="L1 TRANSPOSABLE ELEMENT-RELATED"/>
    <property type="match status" value="1"/>
</dbReference>
<protein>
    <submittedName>
        <fullName evidence="3">Uncharacterized protein</fullName>
    </submittedName>
</protein>
<name>A0AAD1WLX9_PELCU</name>
<dbReference type="EMBL" id="OW240919">
    <property type="protein sequence ID" value="CAH2313108.1"/>
    <property type="molecule type" value="Genomic_DNA"/>
</dbReference>
<feature type="region of interest" description="Disordered" evidence="2">
    <location>
        <begin position="1"/>
        <end position="47"/>
    </location>
</feature>
<dbReference type="AlphaFoldDB" id="A0AAD1WLX9"/>
<dbReference type="SUPFAM" id="SSF90257">
    <property type="entry name" value="Myosin rod fragments"/>
    <property type="match status" value="1"/>
</dbReference>
<reference evidence="3" key="1">
    <citation type="submission" date="2022-03" db="EMBL/GenBank/DDBJ databases">
        <authorList>
            <person name="Alioto T."/>
            <person name="Alioto T."/>
            <person name="Gomez Garrido J."/>
        </authorList>
    </citation>
    <scope>NUCLEOTIDE SEQUENCE</scope>
</reference>
<dbReference type="Proteomes" id="UP001295444">
    <property type="component" value="Chromosome 08"/>
</dbReference>
<feature type="coiled-coil region" evidence="1">
    <location>
        <begin position="83"/>
        <end position="138"/>
    </location>
</feature>
<evidence type="ECO:0000256" key="2">
    <source>
        <dbReference type="SAM" id="MobiDB-lite"/>
    </source>
</evidence>
<dbReference type="InterPro" id="IPR004244">
    <property type="entry name" value="Transposase_22"/>
</dbReference>
<feature type="compositionally biased region" description="Polar residues" evidence="2">
    <location>
        <begin position="18"/>
        <end position="34"/>
    </location>
</feature>
<keyword evidence="1" id="KW-0175">Coiled coil</keyword>